<organism evidence="2 3">
    <name type="scientific">Dovyalis caffra</name>
    <dbReference type="NCBI Taxonomy" id="77055"/>
    <lineage>
        <taxon>Eukaryota</taxon>
        <taxon>Viridiplantae</taxon>
        <taxon>Streptophyta</taxon>
        <taxon>Embryophyta</taxon>
        <taxon>Tracheophyta</taxon>
        <taxon>Spermatophyta</taxon>
        <taxon>Magnoliopsida</taxon>
        <taxon>eudicotyledons</taxon>
        <taxon>Gunneridae</taxon>
        <taxon>Pentapetalae</taxon>
        <taxon>rosids</taxon>
        <taxon>fabids</taxon>
        <taxon>Malpighiales</taxon>
        <taxon>Salicaceae</taxon>
        <taxon>Flacourtieae</taxon>
        <taxon>Dovyalis</taxon>
    </lineage>
</organism>
<dbReference type="Proteomes" id="UP001314170">
    <property type="component" value="Unassembled WGS sequence"/>
</dbReference>
<feature type="region of interest" description="Disordered" evidence="1">
    <location>
        <begin position="52"/>
        <end position="78"/>
    </location>
</feature>
<dbReference type="AlphaFoldDB" id="A0AAV1RJD5"/>
<evidence type="ECO:0000256" key="1">
    <source>
        <dbReference type="SAM" id="MobiDB-lite"/>
    </source>
</evidence>
<evidence type="ECO:0000313" key="3">
    <source>
        <dbReference type="Proteomes" id="UP001314170"/>
    </source>
</evidence>
<dbReference type="EMBL" id="CAWUPB010000994">
    <property type="protein sequence ID" value="CAK7335472.1"/>
    <property type="molecule type" value="Genomic_DNA"/>
</dbReference>
<protein>
    <submittedName>
        <fullName evidence="2">Uncharacterized protein</fullName>
    </submittedName>
</protein>
<proteinExistence type="predicted"/>
<name>A0AAV1RJD5_9ROSI</name>
<reference evidence="2 3" key="1">
    <citation type="submission" date="2024-01" db="EMBL/GenBank/DDBJ databases">
        <authorList>
            <person name="Waweru B."/>
        </authorList>
    </citation>
    <scope>NUCLEOTIDE SEQUENCE [LARGE SCALE GENOMIC DNA]</scope>
</reference>
<gene>
    <name evidence="2" type="ORF">DCAF_LOCUS10466</name>
</gene>
<keyword evidence="3" id="KW-1185">Reference proteome</keyword>
<evidence type="ECO:0000313" key="2">
    <source>
        <dbReference type="EMBL" id="CAK7335472.1"/>
    </source>
</evidence>
<sequence length="78" mass="8749">MASPQVRLKIFILLRLWEIPWNFLLIGRSTTSAAPARNYGLKVRVTMWKSNGNREREGTGEGVRVGSNLDLALPPQLS</sequence>
<comment type="caution">
    <text evidence="2">The sequence shown here is derived from an EMBL/GenBank/DDBJ whole genome shotgun (WGS) entry which is preliminary data.</text>
</comment>
<accession>A0AAV1RJD5</accession>